<dbReference type="AlphaFoldDB" id="A0A8T1TXP8"/>
<evidence type="ECO:0000256" key="1">
    <source>
        <dbReference type="SAM" id="Coils"/>
    </source>
</evidence>
<dbReference type="VEuPathDB" id="FungiDB:PC110_g15664"/>
<sequence length="264" mass="29830">MNKGVLRSPNSHRLRDAVSCDDVETKRPARTNEITEANTTTASTGVSLQYPQRPLTSAYKNSNSSLFAMNKDARRPPNSHALNDAVIYDGVETKRSARNIAITVASTAASTRVSFQYRISEHILSTELARTHLGEDGAAVAVNRPITTARLSSLMRLSPQDAAGLASERKPEAMRTSSPYEATVQQVIAERERIRVLRRERQIRYRKKKHDYMLIIEAEAKILRQQIKNLKQRRSSLSAVDSTEQNIWNVAVEYFKLFRYGLRV</sequence>
<evidence type="ECO:0000256" key="2">
    <source>
        <dbReference type="SAM" id="MobiDB-lite"/>
    </source>
</evidence>
<dbReference type="EMBL" id="JAENGZ010001397">
    <property type="protein sequence ID" value="KAG6948339.1"/>
    <property type="molecule type" value="Genomic_DNA"/>
</dbReference>
<dbReference type="OrthoDB" id="111097at2759"/>
<protein>
    <recommendedName>
        <fullName evidence="5">BZIP domain-containing protein</fullName>
    </recommendedName>
</protein>
<name>A0A8T1TXP8_9STRA</name>
<evidence type="ECO:0008006" key="5">
    <source>
        <dbReference type="Google" id="ProtNLM"/>
    </source>
</evidence>
<feature type="coiled-coil region" evidence="1">
    <location>
        <begin position="213"/>
        <end position="240"/>
    </location>
</feature>
<feature type="region of interest" description="Disordered" evidence="2">
    <location>
        <begin position="1"/>
        <end position="24"/>
    </location>
</feature>
<feature type="compositionally biased region" description="Basic and acidic residues" evidence="2">
    <location>
        <begin position="13"/>
        <end position="24"/>
    </location>
</feature>
<feature type="non-terminal residue" evidence="3">
    <location>
        <position position="264"/>
    </location>
</feature>
<accession>A0A8T1TXP8</accession>
<proteinExistence type="predicted"/>
<reference evidence="3" key="1">
    <citation type="submission" date="2021-01" db="EMBL/GenBank/DDBJ databases">
        <title>Phytophthora aleatoria, a newly-described species from Pinus radiata is distinct from Phytophthora cactorum isolates based on comparative genomics.</title>
        <authorList>
            <person name="Mcdougal R."/>
            <person name="Panda P."/>
            <person name="Williams N."/>
            <person name="Studholme D.J."/>
        </authorList>
    </citation>
    <scope>NUCLEOTIDE SEQUENCE</scope>
    <source>
        <strain evidence="3">NZFS 3830</strain>
    </source>
</reference>
<evidence type="ECO:0000313" key="4">
    <source>
        <dbReference type="Proteomes" id="UP000688947"/>
    </source>
</evidence>
<evidence type="ECO:0000313" key="3">
    <source>
        <dbReference type="EMBL" id="KAG6948339.1"/>
    </source>
</evidence>
<gene>
    <name evidence="3" type="ORF">JG687_00015545</name>
</gene>
<organism evidence="3 4">
    <name type="scientific">Phytophthora cactorum</name>
    <dbReference type="NCBI Taxonomy" id="29920"/>
    <lineage>
        <taxon>Eukaryota</taxon>
        <taxon>Sar</taxon>
        <taxon>Stramenopiles</taxon>
        <taxon>Oomycota</taxon>
        <taxon>Peronosporomycetes</taxon>
        <taxon>Peronosporales</taxon>
        <taxon>Peronosporaceae</taxon>
        <taxon>Phytophthora</taxon>
    </lineage>
</organism>
<keyword evidence="1" id="KW-0175">Coiled coil</keyword>
<dbReference type="Proteomes" id="UP000688947">
    <property type="component" value="Unassembled WGS sequence"/>
</dbReference>
<comment type="caution">
    <text evidence="3">The sequence shown here is derived from an EMBL/GenBank/DDBJ whole genome shotgun (WGS) entry which is preliminary data.</text>
</comment>